<dbReference type="SUPFAM" id="SSF51998">
    <property type="entry name" value="PFL-like glycyl radical enzymes"/>
    <property type="match status" value="1"/>
</dbReference>
<comment type="caution">
    <text evidence="2">The sequence shown here is derived from an EMBL/GenBank/DDBJ whole genome shotgun (WGS) entry which is preliminary data.</text>
</comment>
<feature type="domain" description="Ribonucleotide reductase large subunit C-terminal" evidence="1">
    <location>
        <begin position="49"/>
        <end position="118"/>
    </location>
</feature>
<dbReference type="InterPro" id="IPR000788">
    <property type="entry name" value="RNR_lg_C"/>
</dbReference>
<protein>
    <submittedName>
        <fullName evidence="2">Ribonucleotide-diphosphate reductase subunit alpha</fullName>
    </submittedName>
</protein>
<dbReference type="AlphaFoldDB" id="A0A1V4SZZ7"/>
<keyword evidence="3" id="KW-1185">Reference proteome</keyword>
<evidence type="ECO:0000313" key="2">
    <source>
        <dbReference type="EMBL" id="OPX53856.1"/>
    </source>
</evidence>
<organism evidence="2 3">
    <name type="scientific">Oceanospirillum multiglobuliferum</name>
    <dbReference type="NCBI Taxonomy" id="64969"/>
    <lineage>
        <taxon>Bacteria</taxon>
        <taxon>Pseudomonadati</taxon>
        <taxon>Pseudomonadota</taxon>
        <taxon>Gammaproteobacteria</taxon>
        <taxon>Oceanospirillales</taxon>
        <taxon>Oceanospirillaceae</taxon>
        <taxon>Oceanospirillum</taxon>
    </lineage>
</organism>
<feature type="non-terminal residue" evidence="2">
    <location>
        <position position="135"/>
    </location>
</feature>
<evidence type="ECO:0000259" key="1">
    <source>
        <dbReference type="Pfam" id="PF02867"/>
    </source>
</evidence>
<proteinExistence type="predicted"/>
<dbReference type="Proteomes" id="UP000191418">
    <property type="component" value="Unassembled WGS sequence"/>
</dbReference>
<dbReference type="Pfam" id="PF02867">
    <property type="entry name" value="Ribonuc_red_lgC"/>
    <property type="match status" value="1"/>
</dbReference>
<dbReference type="EMBL" id="MTSM01000328">
    <property type="protein sequence ID" value="OPX53856.1"/>
    <property type="molecule type" value="Genomic_DNA"/>
</dbReference>
<name>A0A1V4SZZ7_9GAMM</name>
<gene>
    <name evidence="2" type="ORF">BTE48_17275</name>
</gene>
<dbReference type="Gene3D" id="3.20.70.20">
    <property type="match status" value="1"/>
</dbReference>
<evidence type="ECO:0000313" key="3">
    <source>
        <dbReference type="Proteomes" id="UP000191418"/>
    </source>
</evidence>
<accession>A0A1V4SZZ7</accession>
<sequence>MEHPDILEWLNIYKEGNPIQTMVYGVCIGDAWMESMLGDKENGVPGDNKKREIWSIILDRREKYGLPFIFWRDNADAGRPDVYKIKDKHIQASNMCTEIMLPYEEDESFVCCLASLNFSLYDYWKNSDVYKYLLL</sequence>
<reference evidence="2 3" key="1">
    <citation type="submission" date="2017-01" db="EMBL/GenBank/DDBJ databases">
        <title>Genome Sequencing of a Marine Spirillum, Oceanospirillum multiglobuliferum ATCC 33336, from Japan.</title>
        <authorList>
            <person name="Carney J.G."/>
            <person name="Trachtenberg A.M."/>
            <person name="Rheaume B.A."/>
            <person name="Linnane J.D."/>
            <person name="Pitts N.L."/>
            <person name="Mykles D.L."/>
            <person name="Maclea K.S."/>
        </authorList>
    </citation>
    <scope>NUCLEOTIDE SEQUENCE [LARGE SCALE GENOMIC DNA]</scope>
    <source>
        <strain evidence="2 3">ATCC 33336</strain>
    </source>
</reference>